<organism evidence="4 5">
    <name type="scientific">Saccharomonospora xinjiangensis XJ-54</name>
    <dbReference type="NCBI Taxonomy" id="882086"/>
    <lineage>
        <taxon>Bacteria</taxon>
        <taxon>Bacillati</taxon>
        <taxon>Actinomycetota</taxon>
        <taxon>Actinomycetes</taxon>
        <taxon>Pseudonocardiales</taxon>
        <taxon>Pseudonocardiaceae</taxon>
        <taxon>Saccharomonospora</taxon>
    </lineage>
</organism>
<dbReference type="eggNOG" id="COG1989">
    <property type="taxonomic scope" value="Bacteria"/>
</dbReference>
<feature type="transmembrane region" description="Helical" evidence="2">
    <location>
        <begin position="88"/>
        <end position="106"/>
    </location>
</feature>
<dbReference type="Pfam" id="PF01478">
    <property type="entry name" value="Peptidase_A24"/>
    <property type="match status" value="1"/>
</dbReference>
<feature type="transmembrane region" description="Helical" evidence="2">
    <location>
        <begin position="60"/>
        <end position="82"/>
    </location>
</feature>
<evidence type="ECO:0000313" key="4">
    <source>
        <dbReference type="EMBL" id="EID52593.1"/>
    </source>
</evidence>
<proteinExistence type="inferred from homology"/>
<keyword evidence="2" id="KW-0472">Membrane</keyword>
<evidence type="ECO:0000313" key="5">
    <source>
        <dbReference type="Proteomes" id="UP000004691"/>
    </source>
</evidence>
<dbReference type="EMBL" id="JH636049">
    <property type="protein sequence ID" value="EID52593.1"/>
    <property type="molecule type" value="Genomic_DNA"/>
</dbReference>
<dbReference type="HOGENOM" id="CLU_057101_11_1_11"/>
<dbReference type="RefSeq" id="WP_006236689.1">
    <property type="nucleotide sequence ID" value="NZ_JH636049.1"/>
</dbReference>
<dbReference type="Proteomes" id="UP000004691">
    <property type="component" value="Unassembled WGS sequence"/>
</dbReference>
<feature type="transmembrane region" description="Helical" evidence="2">
    <location>
        <begin position="31"/>
        <end position="51"/>
    </location>
</feature>
<sequence length="217" mass="21470">MWGIVICLGTAAGWAASRLLAATAQRARPAPVPVVPCAVATGVLWGVVWALKSGGMFPEWWLPIPLAATVFAVPLAVADVLHRRLPDVLTMPAYALAALAVCAAALGGPGPPLVVAAVVGCAAVLAFHLLVCALAPGAVGAGDVKLSGSLGALAAAAGWPTLVVSFGLASLLTSLLAVVALCARVSRWRDGVPHGPGLLVATSVSVSFPGGLPSVGS</sequence>
<dbReference type="InterPro" id="IPR000045">
    <property type="entry name" value="Prepilin_IV_endopep_pep"/>
</dbReference>
<evidence type="ECO:0000256" key="2">
    <source>
        <dbReference type="SAM" id="Phobius"/>
    </source>
</evidence>
<keyword evidence="5" id="KW-1185">Reference proteome</keyword>
<accession>I0UXJ0</accession>
<name>I0UXJ0_9PSEU</name>
<dbReference type="Gene3D" id="1.20.120.1220">
    <property type="match status" value="1"/>
</dbReference>
<feature type="transmembrane region" description="Helical" evidence="2">
    <location>
        <begin position="159"/>
        <end position="183"/>
    </location>
</feature>
<dbReference type="OrthoDB" id="5197713at2"/>
<feature type="domain" description="Prepilin type IV endopeptidase peptidase" evidence="3">
    <location>
        <begin position="68"/>
        <end position="177"/>
    </location>
</feature>
<gene>
    <name evidence="4" type="ORF">SacxiDRAFT_0312</name>
</gene>
<dbReference type="InterPro" id="IPR050882">
    <property type="entry name" value="Prepilin_peptidase/N-MTase"/>
</dbReference>
<dbReference type="GO" id="GO:0006465">
    <property type="term" value="P:signal peptide processing"/>
    <property type="evidence" value="ECO:0007669"/>
    <property type="project" value="TreeGrafter"/>
</dbReference>
<dbReference type="STRING" id="882086.SacxiDRAFT_0312"/>
<protein>
    <submittedName>
        <fullName evidence="4">Prepilin signal peptidase PulO-like peptidase</fullName>
    </submittedName>
</protein>
<dbReference type="GO" id="GO:0004190">
    <property type="term" value="F:aspartic-type endopeptidase activity"/>
    <property type="evidence" value="ECO:0007669"/>
    <property type="project" value="InterPro"/>
</dbReference>
<dbReference type="GO" id="GO:0005886">
    <property type="term" value="C:plasma membrane"/>
    <property type="evidence" value="ECO:0007669"/>
    <property type="project" value="TreeGrafter"/>
</dbReference>
<dbReference type="AlphaFoldDB" id="I0UXJ0"/>
<keyword evidence="2" id="KW-1133">Transmembrane helix</keyword>
<keyword evidence="2" id="KW-0812">Transmembrane</keyword>
<reference evidence="4 5" key="1">
    <citation type="submission" date="2012-01" db="EMBL/GenBank/DDBJ databases">
        <title>Improved High-Quality Draft sequence of Saccharomonospora xinjiangensis XJ-54.</title>
        <authorList>
            <consortium name="US DOE Joint Genome Institute"/>
            <person name="Lucas S."/>
            <person name="Han J."/>
            <person name="Lapidus A."/>
            <person name="Cheng J.-F."/>
            <person name="Goodwin L."/>
            <person name="Pitluck S."/>
            <person name="Peters L."/>
            <person name="Mikhailova N."/>
            <person name="Teshima H."/>
            <person name="Detter J.C."/>
            <person name="Han C."/>
            <person name="Tapia R."/>
            <person name="Land M."/>
            <person name="Hauser L."/>
            <person name="Kyrpides N."/>
            <person name="Ivanova N."/>
            <person name="Pagani I."/>
            <person name="Brambilla E.-M."/>
            <person name="Klenk H.-P."/>
            <person name="Woyke T."/>
        </authorList>
    </citation>
    <scope>NUCLEOTIDE SEQUENCE [LARGE SCALE GENOMIC DNA]</scope>
    <source>
        <strain evidence="4 5">XJ-54</strain>
    </source>
</reference>
<evidence type="ECO:0000256" key="1">
    <source>
        <dbReference type="ARBA" id="ARBA00005801"/>
    </source>
</evidence>
<feature type="transmembrane region" description="Helical" evidence="2">
    <location>
        <begin position="113"/>
        <end position="139"/>
    </location>
</feature>
<evidence type="ECO:0000259" key="3">
    <source>
        <dbReference type="Pfam" id="PF01478"/>
    </source>
</evidence>
<dbReference type="PANTHER" id="PTHR30487">
    <property type="entry name" value="TYPE 4 PREPILIN-LIKE PROTEINS LEADER PEPTIDE-PROCESSING ENZYME"/>
    <property type="match status" value="1"/>
</dbReference>
<dbReference type="PANTHER" id="PTHR30487:SF0">
    <property type="entry name" value="PREPILIN LEADER PEPTIDASE_N-METHYLTRANSFERASE-RELATED"/>
    <property type="match status" value="1"/>
</dbReference>
<comment type="similarity">
    <text evidence="1">Belongs to the peptidase A24 family.</text>
</comment>